<dbReference type="Gene3D" id="1.25.40.20">
    <property type="entry name" value="Ankyrin repeat-containing domain"/>
    <property type="match status" value="3"/>
</dbReference>
<dbReference type="PANTHER" id="PTHR46586:SF3">
    <property type="entry name" value="ANKYRIN REPEAT-CONTAINING PROTEIN"/>
    <property type="match status" value="1"/>
</dbReference>
<comment type="caution">
    <text evidence="1">The sequence shown here is derived from an EMBL/GenBank/DDBJ whole genome shotgun (WGS) entry which is preliminary data.</text>
</comment>
<dbReference type="PANTHER" id="PTHR46586">
    <property type="entry name" value="ANKYRIN REPEAT-CONTAINING PROTEIN"/>
    <property type="match status" value="1"/>
</dbReference>
<name>A0AAD3H756_9STRA</name>
<sequence>MLPQSPDHKKQKLKDSMVQEINLESPNAGIDALPEDALVHIFSFIGEGSYRYIAPTSKIFRKAYMEEHSAKTFIKKAAYSVPRANIFVSEGCILYYGERVETSFEKMMYALRLHCAKVGSLDVLKWTSSKWNIGICINDSKCNRICCSFHNVPYIQNSIFEGNSLDFEVLELHFNVLEAAVGHGHLNVFVYLMKKINCRYSSTFCKLAAREGHLDCLRYLHENGCEWDSHSCRTAAGNGHLHCLRYLHENGCEWDSNSCRTAAGNGHLHCLRYLHENGCEWDSNSCRTAAEGGHLDCLRYLHENGCEWDIKSCHYAADGGHLDCLRYLHENGCEWDSWTIDYAAGNGHLDCLRYLHENGCEWDSDTCFKAAGDGHLDCLRYLHENGCEWRRDSCYYATVGGHLDCLRYLHENGCEWESESCAAAAGNGHLACLIYLHENGCEWNSDCYVEAAGGGHLDCLRYLHENGCERGEGYRITSMAGRCGHLACLKYLLECSFEFSEDDCFFNAVSYTCEEDPQLSNRLKTIDFIRYFSNMSNERFHAACALAD</sequence>
<gene>
    <name evidence="1" type="ORF">CTEN210_08920</name>
</gene>
<proteinExistence type="predicted"/>
<dbReference type="Pfam" id="PF13637">
    <property type="entry name" value="Ank_4"/>
    <property type="match status" value="2"/>
</dbReference>
<reference evidence="1 2" key="1">
    <citation type="journal article" date="2021" name="Sci. Rep.">
        <title>The genome of the diatom Chaetoceros tenuissimus carries an ancient integrated fragment of an extant virus.</title>
        <authorList>
            <person name="Hongo Y."/>
            <person name="Kimura K."/>
            <person name="Takaki Y."/>
            <person name="Yoshida Y."/>
            <person name="Baba S."/>
            <person name="Kobayashi G."/>
            <person name="Nagasaki K."/>
            <person name="Hano T."/>
            <person name="Tomaru Y."/>
        </authorList>
    </citation>
    <scope>NUCLEOTIDE SEQUENCE [LARGE SCALE GENOMIC DNA]</scope>
    <source>
        <strain evidence="1 2">NIES-3715</strain>
    </source>
</reference>
<evidence type="ECO:0000313" key="1">
    <source>
        <dbReference type="EMBL" id="GFH52444.1"/>
    </source>
</evidence>
<accession>A0AAD3H756</accession>
<dbReference type="SMART" id="SM00248">
    <property type="entry name" value="ANK"/>
    <property type="match status" value="5"/>
</dbReference>
<dbReference type="SUPFAM" id="SSF48403">
    <property type="entry name" value="Ankyrin repeat"/>
    <property type="match status" value="1"/>
</dbReference>
<protein>
    <submittedName>
        <fullName evidence="1">Ankyrin repeat domain-containing protein</fullName>
    </submittedName>
</protein>
<dbReference type="EMBL" id="BLLK01000045">
    <property type="protein sequence ID" value="GFH52444.1"/>
    <property type="molecule type" value="Genomic_DNA"/>
</dbReference>
<dbReference type="Proteomes" id="UP001054902">
    <property type="component" value="Unassembled WGS sequence"/>
</dbReference>
<keyword evidence="2" id="KW-1185">Reference proteome</keyword>
<dbReference type="InterPro" id="IPR002110">
    <property type="entry name" value="Ankyrin_rpt"/>
</dbReference>
<dbReference type="InterPro" id="IPR036770">
    <property type="entry name" value="Ankyrin_rpt-contain_sf"/>
</dbReference>
<dbReference type="Pfam" id="PF12796">
    <property type="entry name" value="Ank_2"/>
    <property type="match status" value="2"/>
</dbReference>
<organism evidence="1 2">
    <name type="scientific">Chaetoceros tenuissimus</name>
    <dbReference type="NCBI Taxonomy" id="426638"/>
    <lineage>
        <taxon>Eukaryota</taxon>
        <taxon>Sar</taxon>
        <taxon>Stramenopiles</taxon>
        <taxon>Ochrophyta</taxon>
        <taxon>Bacillariophyta</taxon>
        <taxon>Coscinodiscophyceae</taxon>
        <taxon>Chaetocerotophycidae</taxon>
        <taxon>Chaetocerotales</taxon>
        <taxon>Chaetocerotaceae</taxon>
        <taxon>Chaetoceros</taxon>
    </lineage>
</organism>
<dbReference type="InterPro" id="IPR052050">
    <property type="entry name" value="SecEffector_AnkRepeat"/>
</dbReference>
<evidence type="ECO:0000313" key="2">
    <source>
        <dbReference type="Proteomes" id="UP001054902"/>
    </source>
</evidence>
<dbReference type="AlphaFoldDB" id="A0AAD3H756"/>